<feature type="transmembrane region" description="Helical" evidence="1">
    <location>
        <begin position="202"/>
        <end position="222"/>
    </location>
</feature>
<dbReference type="EMBL" id="MU839010">
    <property type="protein sequence ID" value="KAK1766868.1"/>
    <property type="molecule type" value="Genomic_DNA"/>
</dbReference>
<dbReference type="Proteomes" id="UP001244011">
    <property type="component" value="Unassembled WGS sequence"/>
</dbReference>
<dbReference type="GeneID" id="85309287"/>
<dbReference type="RefSeq" id="XP_060283081.1">
    <property type="nucleotide sequence ID" value="XM_060426100.1"/>
</dbReference>
<keyword evidence="3" id="KW-1185">Reference proteome</keyword>
<evidence type="ECO:0000313" key="2">
    <source>
        <dbReference type="EMBL" id="KAK1766868.1"/>
    </source>
</evidence>
<organism evidence="2 3">
    <name type="scientific">Phialemonium atrogriseum</name>
    <dbReference type="NCBI Taxonomy" id="1093897"/>
    <lineage>
        <taxon>Eukaryota</taxon>
        <taxon>Fungi</taxon>
        <taxon>Dikarya</taxon>
        <taxon>Ascomycota</taxon>
        <taxon>Pezizomycotina</taxon>
        <taxon>Sordariomycetes</taxon>
        <taxon>Sordariomycetidae</taxon>
        <taxon>Cephalothecales</taxon>
        <taxon>Cephalothecaceae</taxon>
        <taxon>Phialemonium</taxon>
    </lineage>
</organism>
<reference evidence="2" key="1">
    <citation type="submission" date="2023-06" db="EMBL/GenBank/DDBJ databases">
        <title>Genome-scale phylogeny and comparative genomics of the fungal order Sordariales.</title>
        <authorList>
            <consortium name="Lawrence Berkeley National Laboratory"/>
            <person name="Hensen N."/>
            <person name="Bonometti L."/>
            <person name="Westerberg I."/>
            <person name="Brannstrom I.O."/>
            <person name="Guillou S."/>
            <person name="Cros-Aarteil S."/>
            <person name="Calhoun S."/>
            <person name="Haridas S."/>
            <person name="Kuo A."/>
            <person name="Mondo S."/>
            <person name="Pangilinan J."/>
            <person name="Riley R."/>
            <person name="Labutti K."/>
            <person name="Andreopoulos B."/>
            <person name="Lipzen A."/>
            <person name="Chen C."/>
            <person name="Yanf M."/>
            <person name="Daum C."/>
            <person name="Ng V."/>
            <person name="Clum A."/>
            <person name="Steindorff A."/>
            <person name="Ohm R."/>
            <person name="Martin F."/>
            <person name="Silar P."/>
            <person name="Natvig D."/>
            <person name="Lalanne C."/>
            <person name="Gautier V."/>
            <person name="Ament-Velasquez S.L."/>
            <person name="Kruys A."/>
            <person name="Hutchinson M.I."/>
            <person name="Powell A.J."/>
            <person name="Barry K."/>
            <person name="Miller A.N."/>
            <person name="Grigoriev I.V."/>
            <person name="Debuchy R."/>
            <person name="Gladieux P."/>
            <person name="Thoren M.H."/>
            <person name="Johannesson H."/>
        </authorList>
    </citation>
    <scope>NUCLEOTIDE SEQUENCE</scope>
    <source>
        <strain evidence="2">8032-3</strain>
    </source>
</reference>
<keyword evidence="1" id="KW-0472">Membrane</keyword>
<keyword evidence="1" id="KW-1133">Transmembrane helix</keyword>
<evidence type="ECO:0000256" key="1">
    <source>
        <dbReference type="SAM" id="Phobius"/>
    </source>
</evidence>
<sequence length="302" mass="32529">MRQDGRVDKESISIMFSALSTSIQSRLPPLPSIRRSMTGGPFLSPFASGATTPNSEAESLFSEQTRVDGSAVAEALALHDGSVVALMSDFAGTPTALSQRSGVDWRCGQQGIYLVTSAGQESRQVLDQNHSAKFERGAYIDGLSYLLKGLPTDLDQAEVMALQRAIPAPLAHSIAPPGESRHTLTARGPGGRRSILHRGMQLLVAQAIVWFCVAWPYILFLLQQIALYERRYKISEKFVGRSIELANSFARHGMSASIAVCSMGDGKVGQVLTDALSWTIQGMAGGFSDGVEDGWSRVGARR</sequence>
<proteinExistence type="predicted"/>
<protein>
    <submittedName>
        <fullName evidence="2">Uncharacterized protein</fullName>
    </submittedName>
</protein>
<dbReference type="AlphaFoldDB" id="A0AAJ0BYK6"/>
<comment type="caution">
    <text evidence="2">The sequence shown here is derived from an EMBL/GenBank/DDBJ whole genome shotgun (WGS) entry which is preliminary data.</text>
</comment>
<accession>A0AAJ0BYK6</accession>
<evidence type="ECO:0000313" key="3">
    <source>
        <dbReference type="Proteomes" id="UP001244011"/>
    </source>
</evidence>
<keyword evidence="1" id="KW-0812">Transmembrane</keyword>
<gene>
    <name evidence="2" type="ORF">QBC33DRAFT_515617</name>
</gene>
<name>A0AAJ0BYK6_9PEZI</name>